<evidence type="ECO:0000313" key="7">
    <source>
        <dbReference type="EMBL" id="CAK9111266.1"/>
    </source>
</evidence>
<dbReference type="Pfam" id="PF00782">
    <property type="entry name" value="DSPc"/>
    <property type="match status" value="1"/>
</dbReference>
<dbReference type="EMBL" id="CAXAMM010043685">
    <property type="protein sequence ID" value="CAK9111266.1"/>
    <property type="molecule type" value="Genomic_DNA"/>
</dbReference>
<keyword evidence="3" id="KW-0378">Hydrolase</keyword>
<feature type="compositionally biased region" description="Low complexity" evidence="5">
    <location>
        <begin position="669"/>
        <end position="678"/>
    </location>
</feature>
<dbReference type="EC" id="3.1.3.48" evidence="2"/>
<dbReference type="CDD" id="cd14498">
    <property type="entry name" value="DSP"/>
    <property type="match status" value="1"/>
</dbReference>
<dbReference type="InterPro" id="IPR029021">
    <property type="entry name" value="Prot-tyrosine_phosphatase-like"/>
</dbReference>
<dbReference type="InterPro" id="IPR036770">
    <property type="entry name" value="Ankyrin_rpt-contain_sf"/>
</dbReference>
<feature type="domain" description="Tyrosine specific protein phosphatases" evidence="6">
    <location>
        <begin position="464"/>
        <end position="521"/>
    </location>
</feature>
<dbReference type="InterPro" id="IPR020422">
    <property type="entry name" value="TYR_PHOSPHATASE_DUAL_dom"/>
</dbReference>
<feature type="compositionally biased region" description="Basic and acidic residues" evidence="5">
    <location>
        <begin position="710"/>
        <end position="720"/>
    </location>
</feature>
<dbReference type="InterPro" id="IPR000387">
    <property type="entry name" value="Tyr_Pase_dom"/>
</dbReference>
<dbReference type="Gene3D" id="3.90.190.10">
    <property type="entry name" value="Protein tyrosine phosphatase superfamily"/>
    <property type="match status" value="1"/>
</dbReference>
<dbReference type="SUPFAM" id="SSF48403">
    <property type="entry name" value="Ankyrin repeat"/>
    <property type="match status" value="1"/>
</dbReference>
<dbReference type="SMART" id="SM00195">
    <property type="entry name" value="DSPc"/>
    <property type="match status" value="1"/>
</dbReference>
<evidence type="ECO:0000313" key="8">
    <source>
        <dbReference type="Proteomes" id="UP001642464"/>
    </source>
</evidence>
<evidence type="ECO:0000256" key="4">
    <source>
        <dbReference type="ARBA" id="ARBA00022912"/>
    </source>
</evidence>
<gene>
    <name evidence="7" type="ORF">SCF082_LOCUS51665</name>
</gene>
<dbReference type="Proteomes" id="UP001642464">
    <property type="component" value="Unassembled WGS sequence"/>
</dbReference>
<keyword evidence="8" id="KW-1185">Reference proteome</keyword>
<reference evidence="7 8" key="1">
    <citation type="submission" date="2024-02" db="EMBL/GenBank/DDBJ databases">
        <authorList>
            <person name="Chen Y."/>
            <person name="Shah S."/>
            <person name="Dougan E. K."/>
            <person name="Thang M."/>
            <person name="Chan C."/>
        </authorList>
    </citation>
    <scope>NUCLEOTIDE SEQUENCE [LARGE SCALE GENOMIC DNA]</scope>
</reference>
<evidence type="ECO:0000256" key="1">
    <source>
        <dbReference type="ARBA" id="ARBA00008601"/>
    </source>
</evidence>
<dbReference type="PANTHER" id="PTHR10159">
    <property type="entry name" value="DUAL SPECIFICITY PROTEIN PHOSPHATASE"/>
    <property type="match status" value="1"/>
</dbReference>
<evidence type="ECO:0000256" key="2">
    <source>
        <dbReference type="ARBA" id="ARBA00013064"/>
    </source>
</evidence>
<feature type="region of interest" description="Disordered" evidence="5">
    <location>
        <begin position="1676"/>
        <end position="1745"/>
    </location>
</feature>
<feature type="region of interest" description="Disordered" evidence="5">
    <location>
        <begin position="654"/>
        <end position="746"/>
    </location>
</feature>
<keyword evidence="4" id="KW-0904">Protein phosphatase</keyword>
<feature type="compositionally biased region" description="Low complexity" evidence="5">
    <location>
        <begin position="1705"/>
        <end position="1714"/>
    </location>
</feature>
<dbReference type="PANTHER" id="PTHR10159:SF519">
    <property type="entry name" value="DUAL SPECIFICITY PROTEIN PHOSPHATASE MPK3"/>
    <property type="match status" value="1"/>
</dbReference>
<organism evidence="7 8">
    <name type="scientific">Durusdinium trenchii</name>
    <dbReference type="NCBI Taxonomy" id="1381693"/>
    <lineage>
        <taxon>Eukaryota</taxon>
        <taxon>Sar</taxon>
        <taxon>Alveolata</taxon>
        <taxon>Dinophyceae</taxon>
        <taxon>Suessiales</taxon>
        <taxon>Symbiodiniaceae</taxon>
        <taxon>Durusdinium</taxon>
    </lineage>
</organism>
<dbReference type="SUPFAM" id="SSF52799">
    <property type="entry name" value="(Phosphotyrosine protein) phosphatases II"/>
    <property type="match status" value="1"/>
</dbReference>
<dbReference type="PROSITE" id="PS50056">
    <property type="entry name" value="TYR_PHOSPHATASE_2"/>
    <property type="match status" value="1"/>
</dbReference>
<dbReference type="Gene3D" id="1.25.40.20">
    <property type="entry name" value="Ankyrin repeat-containing domain"/>
    <property type="match status" value="1"/>
</dbReference>
<accession>A0ABP0SFW1</accession>
<evidence type="ECO:0000256" key="3">
    <source>
        <dbReference type="ARBA" id="ARBA00022801"/>
    </source>
</evidence>
<evidence type="ECO:0000259" key="6">
    <source>
        <dbReference type="PROSITE" id="PS50056"/>
    </source>
</evidence>
<dbReference type="InterPro" id="IPR000340">
    <property type="entry name" value="Dual-sp_phosphatase_cat-dom"/>
</dbReference>
<feature type="compositionally biased region" description="Acidic residues" evidence="5">
    <location>
        <begin position="721"/>
        <end position="735"/>
    </location>
</feature>
<comment type="caution">
    <text evidence="7">The sequence shown here is derived from an EMBL/GenBank/DDBJ whole genome shotgun (WGS) entry which is preliminary data.</text>
</comment>
<comment type="similarity">
    <text evidence="1">Belongs to the protein-tyrosine phosphatase family. Non-receptor class dual specificity subfamily.</text>
</comment>
<name>A0ABP0SFW1_9DINO</name>
<proteinExistence type="inferred from homology"/>
<evidence type="ECO:0000256" key="5">
    <source>
        <dbReference type="SAM" id="MobiDB-lite"/>
    </source>
</evidence>
<sequence>MPSSVGFKAVGQKGPGKWKKWTPEAVLRTAFASENAAVRQVAEQVDGGSASHSALCKLFVAGLIFKQQEAGFARFLEQHEDGLEYALTNMMFDETELEINLHEVGLGAWSILASHSQMTFKEKDKDPVDFDFIRVPVALPNKQAATMWPALCAGEGGLWPGLSDVRAKLRAVLVTCDAAPANLKLLGHLTSVVDAKTLVLPFLCLQHRTGNVIERATKLLGTLTGSYAVAKTLRSGAVVRKLTANVRSILAQKLVVVDQVPPGLEGEWATGRVVAKKILELALGCDDENDQAGIGKEFLQFFGPPVAKARAMSDDKSFLEAVRSEGLQAAFHLHDARFDTCRGLWPGPSMVTDQVLKSRLQAMSSVLVSDTYGSVDVVAWAREAYNSRHPMHVILDMSASSPECFGKLWLGGEHASGDVHMLQSHCITIVLPASRKPAPAESLNIKVLDYVDGTALAAGDVRLEDFLAVADKVIDYLQKGHGILVCCKNGAHRSATLTVLLVMRLTGWDAMRAFNYVSQLRNIVDLTSVAPPSAHRRHQPRPIEFLQSQEDRIIANAFDLAGNLVVTPISYRKKAAELGFETIGSRAKSMPGPKKVTLRQGPSSEHAWTSKGVADFFVVSDDLKTPAARAQKLKDLCSELEALDAKLLSAVTSGQTCPKKPEPEPHSSAAAQPATQEPAEAEPNEAMPQRPHEEGSEATEPAAQGLSAEVKAEPQDRGNDMDVDYDPDDKEDEANEPPATEAKPVDFASLAAKQESEVREEVMDRVLALLEQQKVQRQAMMARQEEEQLRANWQDEAFRAVLGADPLKALPLLDEANSATILQMVDGNGLNLLHNAVCVMCWPVVQRLINLNPAVVDQLTSPQARPAHWSALMVLVDTNAVGDQEAYGAILTMLLEAMSLATLEARAANGNTALHLAAGQGNFWTMRKIVWEIYHKASGNQAAFGLVSSLLNLPDRKGAGCVDLALRCNMNLANWLQRQWNAKALLPPPPRRDDWYRCCSSAEQSLDTATGLVQRLFLGTISVPALNKWTTVAPCMNLVAGMQHWCGVVPEAFAAAFLQGPLVESDDESADEGAELGAPVDQTKVWRRLARKRQKKAAHFLTDKRSQWSTLLWSVLTAPVMTVHYKLFKRGTWHSERPEVENQSAPAAASFRSVASAASLELCDLLLETADTVQVPAWIPLVGLYGPVLTWRAERLRTTRRCLLTILGQLWRKLLEPWGRYPWPLAELPALSPELQQEKARQFFGERDCCLDNFSLQLKELIQNEETLLGTECLEFLTAVFDRVVPTSTFIERAFARLSRWCDRKGPKPQLSTLAAKHTTYHVRNLTNQWRAKCHKANLIPKPRSGKARPTWSYGARKGKGLNGVHMFAKASGLNPKTGLLTQWHFLGSGDRKRYAQLAIAENVQAKAVRSLTDAHRADADALRGGFWDISAPSGFPLAKEVVTEGLASLRQTAAEFTSFSRSLRPESPDSMDGAPLLRAPLWPVCRPDSCPHRLTPQVFAYFQRLHAFFLEVILRKGPKPTALSEEPLVLEFSSPTALPCYVAVAYSTRKKPIQAALLELKELDDDSAPPDICQVLACEKSLDGHLTLKSDVQVCVDCATKAEDWRISVLGVGPVRRLSHFDILWKEVVERKSLERAMDEEKKLKLALSALKALNKKPLPKKRAARSSLASSFAKIARRDMSPSPRHGGSSQSDTDTDAELEAAPEATPSEPELGPPARSVERETGSAMPSEPALGPLAAPRPKVRHNIRRASVWGTNPSFQIAPIHAAGSKEPTGWGAICGRHTDTNRPGLQCKKAMSKSGLSDAECQLRLKRWLVSGIDATSWGSNKRDCHVSMGGLQLAQFADGLDSEALDALVGHVA</sequence>
<protein>
    <recommendedName>
        <fullName evidence="2">protein-tyrosine-phosphatase</fullName>
        <ecNumber evidence="2">3.1.3.48</ecNumber>
    </recommendedName>
</protein>